<dbReference type="PANTHER" id="PTHR41286">
    <property type="entry name" value="HNH NUCLEASE YAJD-RELATED"/>
    <property type="match status" value="1"/>
</dbReference>
<dbReference type="Gene3D" id="1.10.30.50">
    <property type="match status" value="1"/>
</dbReference>
<keyword evidence="6" id="KW-0255">Endonuclease</keyword>
<dbReference type="GO" id="GO:0003676">
    <property type="term" value="F:nucleic acid binding"/>
    <property type="evidence" value="ECO:0007669"/>
    <property type="project" value="InterPro"/>
</dbReference>
<dbReference type="GO" id="GO:0004519">
    <property type="term" value="F:endonuclease activity"/>
    <property type="evidence" value="ECO:0007669"/>
    <property type="project" value="UniProtKB-KW"/>
</dbReference>
<dbReference type="Proteomes" id="UP000008956">
    <property type="component" value="Chromosome"/>
</dbReference>
<dbReference type="EMBL" id="FP929055">
    <property type="protein sequence ID" value="CBL26399.1"/>
    <property type="molecule type" value="Genomic_DNA"/>
</dbReference>
<evidence type="ECO:0000313" key="7">
    <source>
        <dbReference type="Proteomes" id="UP000008956"/>
    </source>
</evidence>
<dbReference type="InterPro" id="IPR003615">
    <property type="entry name" value="HNH_nuc"/>
</dbReference>
<dbReference type="GO" id="GO:0008270">
    <property type="term" value="F:zinc ion binding"/>
    <property type="evidence" value="ECO:0007669"/>
    <property type="project" value="InterPro"/>
</dbReference>
<dbReference type="PANTHER" id="PTHR41286:SF1">
    <property type="entry name" value="HNH NUCLEASE YAJD-RELATED"/>
    <property type="match status" value="1"/>
</dbReference>
<reference evidence="6 7" key="2">
    <citation type="submission" date="2010-03" db="EMBL/GenBank/DDBJ databases">
        <authorList>
            <person name="Pajon A."/>
        </authorList>
    </citation>
    <scope>NUCLEOTIDE SEQUENCE [LARGE SCALE GENOMIC DNA]</scope>
    <source>
        <strain evidence="6 7">L2-14</strain>
    </source>
</reference>
<reference evidence="6 7" key="1">
    <citation type="submission" date="2010-03" db="EMBL/GenBank/DDBJ databases">
        <title>The genome sequence of Ruminococcus torques L2-14.</title>
        <authorList>
            <consortium name="metaHIT consortium -- http://www.metahit.eu/"/>
            <person name="Pajon A."/>
            <person name="Turner K."/>
            <person name="Parkhill J."/>
            <person name="Duncan S."/>
            <person name="Flint H."/>
        </authorList>
    </citation>
    <scope>NUCLEOTIDE SEQUENCE [LARGE SCALE GENOMIC DNA]</scope>
    <source>
        <strain evidence="6 7">L2-14</strain>
    </source>
</reference>
<evidence type="ECO:0000259" key="5">
    <source>
        <dbReference type="SMART" id="SM00507"/>
    </source>
</evidence>
<gene>
    <name evidence="6" type="ORF">RTO_18410</name>
</gene>
<dbReference type="Pfam" id="PF01844">
    <property type="entry name" value="HNH"/>
    <property type="match status" value="1"/>
</dbReference>
<keyword evidence="1" id="KW-0540">Nuclease</keyword>
<evidence type="ECO:0000256" key="3">
    <source>
        <dbReference type="ARBA" id="ARBA00038412"/>
    </source>
</evidence>
<keyword evidence="2" id="KW-0378">Hydrolase</keyword>
<evidence type="ECO:0000256" key="4">
    <source>
        <dbReference type="ARBA" id="ARBA00040194"/>
    </source>
</evidence>
<dbReference type="SMART" id="SM00507">
    <property type="entry name" value="HNHc"/>
    <property type="match status" value="1"/>
</dbReference>
<proteinExistence type="inferred from homology"/>
<protein>
    <recommendedName>
        <fullName evidence="4">Putative HNH nuclease YajD</fullName>
    </recommendedName>
</protein>
<evidence type="ECO:0000256" key="2">
    <source>
        <dbReference type="ARBA" id="ARBA00022801"/>
    </source>
</evidence>
<evidence type="ECO:0000313" key="6">
    <source>
        <dbReference type="EMBL" id="CBL26399.1"/>
    </source>
</evidence>
<sequence>MVLSKDGQILLQYSLEKTPECQRVSFVREGKKMTDREAKAFYNAAAWKHKRMQILERDHYECQDCRKRLKDAVAAGRILQGEDRKIRRAEEVHHIVELKEHPELGLEDDNLISLCVKCHNLRHGRTPRRFQRKKKLASKERW</sequence>
<dbReference type="KEGG" id="rto:RTO_18410"/>
<dbReference type="GO" id="GO:0005829">
    <property type="term" value="C:cytosol"/>
    <property type="evidence" value="ECO:0007669"/>
    <property type="project" value="TreeGrafter"/>
</dbReference>
<evidence type="ECO:0000256" key="1">
    <source>
        <dbReference type="ARBA" id="ARBA00022722"/>
    </source>
</evidence>
<organism evidence="6 7">
    <name type="scientific">[Ruminococcus] torques L2-14</name>
    <dbReference type="NCBI Taxonomy" id="657313"/>
    <lineage>
        <taxon>Bacteria</taxon>
        <taxon>Bacillati</taxon>
        <taxon>Bacillota</taxon>
        <taxon>Clostridia</taxon>
        <taxon>Lachnospirales</taxon>
        <taxon>Lachnospiraceae</taxon>
        <taxon>Mediterraneibacter</taxon>
    </lineage>
</organism>
<accession>D4M587</accession>
<dbReference type="PATRIC" id="fig|657313.3.peg.1669"/>
<comment type="similarity">
    <text evidence="3">Belongs to the HNH nuclease family.</text>
</comment>
<dbReference type="CDD" id="cd00085">
    <property type="entry name" value="HNHc"/>
    <property type="match status" value="1"/>
</dbReference>
<dbReference type="GO" id="GO:0016787">
    <property type="term" value="F:hydrolase activity"/>
    <property type="evidence" value="ECO:0007669"/>
    <property type="project" value="UniProtKB-KW"/>
</dbReference>
<dbReference type="HOGENOM" id="CLU_108879_9_0_9"/>
<name>D4M587_9FIRM</name>
<dbReference type="InterPro" id="IPR002711">
    <property type="entry name" value="HNH"/>
</dbReference>
<dbReference type="AlphaFoldDB" id="D4M587"/>
<feature type="domain" description="HNH nuclease" evidence="5">
    <location>
        <begin position="68"/>
        <end position="120"/>
    </location>
</feature>